<evidence type="ECO:0000313" key="1">
    <source>
        <dbReference type="EMBL" id="WCR11276.1"/>
    </source>
</evidence>
<sequence length="85" mass="9463">MAQEPDPSTQQEAAVIARQRLMRRLMELLDAEGVRQLESWLRERQVLSDGQEDPGAVMVEGLEVELAVAQEYGALLQALDQARTG</sequence>
<dbReference type="RefSeq" id="WP_272859379.1">
    <property type="nucleotide sequence ID" value="NZ_CP067134.1"/>
</dbReference>
<organism evidence="1 2">
    <name type="scientific">Paracoccus stylophorae</name>
    <dbReference type="NCBI Taxonomy" id="659350"/>
    <lineage>
        <taxon>Bacteria</taxon>
        <taxon>Pseudomonadati</taxon>
        <taxon>Pseudomonadota</taxon>
        <taxon>Alphaproteobacteria</taxon>
        <taxon>Rhodobacterales</taxon>
        <taxon>Paracoccaceae</taxon>
        <taxon>Paracoccus</taxon>
    </lineage>
</organism>
<protein>
    <submittedName>
        <fullName evidence="1">Uncharacterized protein</fullName>
    </submittedName>
</protein>
<proteinExistence type="predicted"/>
<evidence type="ECO:0000313" key="2">
    <source>
        <dbReference type="Proteomes" id="UP001218412"/>
    </source>
</evidence>
<keyword evidence="2" id="KW-1185">Reference proteome</keyword>
<name>A0ABY7SWF3_9RHOB</name>
<dbReference type="EMBL" id="CP067134">
    <property type="protein sequence ID" value="WCR11276.1"/>
    <property type="molecule type" value="Genomic_DNA"/>
</dbReference>
<dbReference type="Proteomes" id="UP001218412">
    <property type="component" value="Chromosome"/>
</dbReference>
<reference evidence="1 2" key="1">
    <citation type="submission" date="2021-01" db="EMBL/GenBank/DDBJ databases">
        <title>Biogeographic distribution of Paracoccus.</title>
        <authorList>
            <person name="Hollensteiner J."/>
            <person name="Leineberger J."/>
            <person name="Brinkhoff T."/>
            <person name="Daniel R."/>
        </authorList>
    </citation>
    <scope>NUCLEOTIDE SEQUENCE [LARGE SCALE GENOMIC DNA]</scope>
    <source>
        <strain evidence="1 2">LMG25392</strain>
    </source>
</reference>
<accession>A0ABY7SWF3</accession>
<gene>
    <name evidence="1" type="ORF">JHW45_02410</name>
</gene>